<keyword evidence="1" id="KW-0732">Signal</keyword>
<proteinExistence type="predicted"/>
<dbReference type="InterPro" id="IPR057078">
    <property type="entry name" value="HYR-4C"/>
</dbReference>
<dbReference type="KEGG" id="fsn:GS03_02289"/>
<reference evidence="3 4" key="1">
    <citation type="submission" date="2019-04" db="EMBL/GenBank/DDBJ databases">
        <title>Flavobacterium sp. GS03.</title>
        <authorList>
            <person name="Kim H."/>
        </authorList>
    </citation>
    <scope>NUCLEOTIDE SEQUENCE [LARGE SCALE GENOMIC DNA]</scope>
    <source>
        <strain evidence="3 4">GS03</strain>
    </source>
</reference>
<sequence>MKTKITISKKLIVFLIFSLLSISASFAQSYPPPGTSCTSGDLTLVGATLSGGDLCNSCPTATTITRTLTLSINNTTGSTRTSFAFWGNLEVYSGTTGLLVSNTLITGCNGPLPPNTITTLSYNTVTYTCGDILKITNLYLAWTSASPGSTCPLDPTLISPKCGTLPTITVNGGVNGEFALIDSQCGSATGAIDLTPTGGTAPFTYVWTASAGGVVPSGQQNNQDLTGLLPGTYSVVITDVNGCTITKSRTIGATTPTVATFANTSDITVPCGGATTSSLSYTNNGSGSCLISGTVTSTLSTQTPAGACGGTVTETWTYTDALGRTITKTRTITISPATLPTMTAPPATTAACGSLPAPTTLSFTNGLSNGCLINGTSNPSTFSTPPGACGGTVTETWTATDSCGRALAPVSRIITVSPAALPTMTAPAATTVACGSLPAPSTRPFSNGLSGDCLISGTSNPSTFSTTPGACGGTVTETWTATDSCGRALAPVSRTITISPAALPTMTAPAATTVACGSLPAPSTISFSNGLSAGCLISGTSNLSTFSTTPGACGGTVTETWTATDSCGRALAPVSRTITISPAALPTMTAPAATTVACGSLPAPSTISFSNGLSGGCLISGTSNPSTFSTLSSACGGTVTETWTATDSCGRALAPVSRTITVSPAALPTMTAKPDISVACGSIPAPSTISFSNGLSGSCAINGTSNPSTFTATPPTCGGTVTETWTATDSCGRTIASVSRTITVSPAALPTMNAPSGITISCGVTPTPSTIPFNNGLAGGCAITGTSNPSTFITTVPGFCNGQIVETWTATDSCGRALAPVTRIITVNDTTPPTFTVPGPITVTSGASCNANLDPTTTGTVTNVSDNCDTAPTVTYSDSECFGNFAEGSVNAGTGVYFPFTVTGFNSSTANMIEKVSLAFETNQGKGRVQFVLVSPSGQGVVLVGPYCNGGNCDTVSGTETYLPEFYPNASGFPQWNNANVIPNGAPVNMRPNGNLLATNSISGLTSYVSSFDNLTGPMNGNWFIYAEKDGTQLGTIRFKSVCLKPANICPNNRNITRTWTVTDICGNSSTANQAISIQDVTAPTWTTIAGSLDATVECSDAAALASAQALFPTASDNCDTDVTNIVKTSGAFVASLTCANAGTYTNTWTVTDACGNTSQVFTQTITVRDTTPPTWTTVAGTLDATVECSNATALANAQALAPTATDNCDNNVTYIKTSGDFVPGACAGSGSYTNTWIAKDACLNTSSTFTQTITVQDTTAPTISIAAANATVECDGLGNTAALAAWLASNGGASASDACSNVTWTNNFSALSDGCGNSGSALVTFTATDDCGNAASSTATFTIQDDTAPTINTQATNATVECDGNGNSAALAEWLASNGGASASDICSNVTWTNNFTTLSNGCGNTGSALVTFTATDDCGNNTSSTATFTIRDTTAPTIDIVATDATVECDGQGNTAALQAWLSSNGGASASDTCSNVTWSNNFDAISNGCGSTGSATVTFTATDDCGNATTNSATFTIEDTTAPTIDTAAANATVECDGNGNAEALTAWLASNGGASASDACSNVTWTNNFNELNDGCGNTGSASVTFTATDDCGNATTTSATFTIEDTTAPTINTATSNATVECDGNGNAEALTAWLASNGGASASDACSNVTWTNNFNELNDGCGNTGSASVTFTATDDCGNTATSTATFTIQDTTAPTIDTAAANTTVECDGQGNTAALQAWLSSNGGASASDTCSNVTWTNSFEALSDGCGNTGTATVTFTATDDCGNATTATATFTIQDTTAPTINIVATDATVQCDGNGNSEALAAWLASNGGASASDACSNVTWSNNFDGLSNGCGNTGTASVTFTATDDCGNATTATATFTIQDTTAPTIDIAATDATVECDGNGNAEALAAWLASNGGASASDTCSNVTWTNNYDGLSNGCGSTGTASVTFTATDECGNTATSTATFTIQDTTAPTIAIVATDATVECDGQGNAAALQTWLTSNGGASASDTCSNVTWSNNFDGLSNDCGNTGTASVTFTATDDCGNTATSTASFTIQDTTAPTIDVVATDLVVQCDGSGTSNALSAWLASNGGASASDTCSNVTWTNNFGTIPSDCSAAVTVIFTATDDCGNAATTSATFTIQDTIAPTIDIAAANATVECDGNGNAEALAAWLASNGGASASDSCSNVTWTNSFDGLSDGCGNTGSATVTFTATDTCGNTATTSATFTIEDTTAPTINIAATDATVECDGNGNPEALVAWLASNGGASASDACSNVTWTNNFEELNDGCGNTGTASVTFTATDDCGNTATSTATFTIQDTTAPTITIVATDATVECDGNGNTEALAAWLASNGGASASDTCSNVTWTNNYDGLSDGCGNTGTASVTFTATDDCGNTATSTATFTIEDTTVPTIDIVATDATVECDGNGNAEALAAWLASNGGALASDTCSNVTWTNNFDGFSDGCGSTGSASVTFTATDGCGNTATSTAIFTIQDTAAPTIDIAAANATVECDGNGNTEALAAWLASNGGASASDACSNVTWTNNFEALSDGCGNTGSATVTFTATDDCGNFTTSTATFTIQDTTAPTISVTTVNTTVECDGNGNTAALAAWLASNGGGATASDICSNVTWTNNFDGLSDGCGSTGSASVTFTATDDCGNSSSATGTFTIVDTTAPTLTAAAANATVECDGQGNTAELNAWLASNGGASASDTCSNVTWSNNFIALSDDCGSTGSATVIFTATDGCGNSVTSTATFTIQDTLAPTTSTEFSPKLQVTCATIPDPPVLVFNDNCSGNVVPVFTETQSPTVDNVYTITRTWIATDACGNASLTSTQRIYVTVINTTVLEIPAERCNLAEFDSVDLTTLLPPGTPTGGTWTNVNDATGLTGTVFNPFGVALGDYIFRYTLANGNCFDSYDILMNVNEECRPLACEDVVIHNAFTPNGDGINDWFQIDHIGEFDCYPSNTVEIYNRWGILVYETKNYDNLGRRFEGVSEGRTTVNKSDELPTGTYFYIIQWTDGGASYTKDGYLYLTR</sequence>
<evidence type="ECO:0000256" key="1">
    <source>
        <dbReference type="SAM" id="SignalP"/>
    </source>
</evidence>
<dbReference type="PANTHER" id="PTHR24273">
    <property type="entry name" value="FI04643P-RELATED"/>
    <property type="match status" value="1"/>
</dbReference>
<name>A0A4P7PUY1_9FLAO</name>
<feature type="domain" description="HYR-like" evidence="2">
    <location>
        <begin position="1094"/>
        <end position="1168"/>
    </location>
</feature>
<dbReference type="Gene3D" id="2.60.40.10">
    <property type="entry name" value="Immunoglobulins"/>
    <property type="match status" value="6"/>
</dbReference>
<dbReference type="Proteomes" id="UP000296862">
    <property type="component" value="Chromosome"/>
</dbReference>
<keyword evidence="4" id="KW-1185">Reference proteome</keyword>
<gene>
    <name evidence="3" type="ORF">GS03_02289</name>
</gene>
<dbReference type="PANTHER" id="PTHR24273:SF32">
    <property type="entry name" value="HYALIN"/>
    <property type="match status" value="1"/>
</dbReference>
<accession>A0A4P7PUY1</accession>
<evidence type="ECO:0000313" key="4">
    <source>
        <dbReference type="Proteomes" id="UP000296862"/>
    </source>
</evidence>
<dbReference type="OrthoDB" id="599464at2"/>
<dbReference type="RefSeq" id="WP_136152669.1">
    <property type="nucleotide sequence ID" value="NZ_CP038810.1"/>
</dbReference>
<feature type="chain" id="PRO_5020502171" description="HYR-like domain-containing protein" evidence="1">
    <location>
        <begin position="28"/>
        <end position="3027"/>
    </location>
</feature>
<evidence type="ECO:0000313" key="3">
    <source>
        <dbReference type="EMBL" id="QBZ98778.1"/>
    </source>
</evidence>
<evidence type="ECO:0000259" key="2">
    <source>
        <dbReference type="Pfam" id="PF23237"/>
    </source>
</evidence>
<dbReference type="Pfam" id="PF23237">
    <property type="entry name" value="HYR_4C"/>
    <property type="match status" value="1"/>
</dbReference>
<dbReference type="Pfam" id="PF13585">
    <property type="entry name" value="CHU_C"/>
    <property type="match status" value="1"/>
</dbReference>
<feature type="signal peptide" evidence="1">
    <location>
        <begin position="1"/>
        <end position="27"/>
    </location>
</feature>
<dbReference type="NCBIfam" id="TIGR04131">
    <property type="entry name" value="Bac_Flav_CTERM"/>
    <property type="match status" value="1"/>
</dbReference>
<organism evidence="3 4">
    <name type="scientific">Flavobacterium sangjuense</name>
    <dbReference type="NCBI Taxonomy" id="2518177"/>
    <lineage>
        <taxon>Bacteria</taxon>
        <taxon>Pseudomonadati</taxon>
        <taxon>Bacteroidota</taxon>
        <taxon>Flavobacteriia</taxon>
        <taxon>Flavobacteriales</taxon>
        <taxon>Flavobacteriaceae</taxon>
        <taxon>Flavobacterium</taxon>
    </lineage>
</organism>
<dbReference type="InterPro" id="IPR013783">
    <property type="entry name" value="Ig-like_fold"/>
</dbReference>
<dbReference type="InterPro" id="IPR026341">
    <property type="entry name" value="T9SS_type_B"/>
</dbReference>
<dbReference type="EMBL" id="CP038810">
    <property type="protein sequence ID" value="QBZ98778.1"/>
    <property type="molecule type" value="Genomic_DNA"/>
</dbReference>
<protein>
    <recommendedName>
        <fullName evidence="2">HYR-like domain-containing protein</fullName>
    </recommendedName>
</protein>